<comment type="caution">
    <text evidence="2">The sequence shown here is derived from an EMBL/GenBank/DDBJ whole genome shotgun (WGS) entry which is preliminary data.</text>
</comment>
<dbReference type="AlphaFoldDB" id="A0A3D9SH44"/>
<dbReference type="PANTHER" id="PTHR32332:SF20">
    <property type="entry name" value="2-NITROPROPANE DIOXYGENASE-LIKE PROTEIN"/>
    <property type="match status" value="1"/>
</dbReference>
<dbReference type="SUPFAM" id="SSF51412">
    <property type="entry name" value="Inosine monophosphate dehydrogenase (IMPDH)"/>
    <property type="match status" value="1"/>
</dbReference>
<dbReference type="InterPro" id="IPR014179">
    <property type="entry name" value="PfaD-like_TIM-barrel"/>
</dbReference>
<reference evidence="2 3" key="1">
    <citation type="submission" date="2018-08" db="EMBL/GenBank/DDBJ databases">
        <title>Sequencing the genomes of 1000 actinobacteria strains.</title>
        <authorList>
            <person name="Klenk H.-P."/>
        </authorList>
    </citation>
    <scope>NUCLEOTIDE SEQUENCE [LARGE SCALE GENOMIC DNA]</scope>
    <source>
        <strain evidence="2 3">DSM 43927</strain>
    </source>
</reference>
<sequence>MTPPEGAGRTHAPQAFWQPNGQPAAFGREALTAYAARVRDPVHVIADAGLGVGLGMGGRAGSGRDGYRLLGTVPPLYPEWLGDRSFCEAHGLRFPYVTGEMACGIATVRMVTAVARAGMLGFFGAAGLPADEVERAVVRLSAGLGRSGGWGVNLIHDPGAEDVVADVLLRHGVERISASAFMDLTPAVVRCAVSGLRADHTGRVVRRTHLFAKVSRPEVAAKFMAPAPAAILARLVDSRLITEEEAALAARIPVAGEVTVEADSGGHTDNRPLAAAFPVICRLRDRLGERHGHDTPVRIGAAGGIGDPAGVAAAFALGAAYVVTGSINQLTVEAGVSDAAKELLARAGIADTAMAPSADMFEAGIKVQVLRRGTMFAGRAARLYEIYRDHGSLEEIPARTLAGLERDLWRASVDDVWTATREFWAERDPAQLERAERDPRHRMALVFRWYLGMAGRWAIVGDRDRVTDYQLWCGPAVGAFNEWTAGSFLAEGGERTVAQVAYNLLEGAAALTRAHQLRVHGVPIPVAALSFAPRRLI</sequence>
<evidence type="ECO:0000259" key="1">
    <source>
        <dbReference type="Pfam" id="PF21607"/>
    </source>
</evidence>
<dbReference type="Pfam" id="PF03060">
    <property type="entry name" value="NMO"/>
    <property type="match status" value="1"/>
</dbReference>
<protein>
    <submittedName>
        <fullName evidence="2">PfaD family protein</fullName>
    </submittedName>
</protein>
<dbReference type="EMBL" id="QTTT01000001">
    <property type="protein sequence ID" value="REE95219.1"/>
    <property type="molecule type" value="Genomic_DNA"/>
</dbReference>
<dbReference type="OrthoDB" id="3248271at2"/>
<evidence type="ECO:0000313" key="2">
    <source>
        <dbReference type="EMBL" id="REE95219.1"/>
    </source>
</evidence>
<dbReference type="Pfam" id="PF21607">
    <property type="entry name" value="FabD_helical_ins"/>
    <property type="match status" value="1"/>
</dbReference>
<evidence type="ECO:0000313" key="3">
    <source>
        <dbReference type="Proteomes" id="UP000256661"/>
    </source>
</evidence>
<feature type="domain" description="[Acyl-carrier-protein] S-malonyltransferase-like inserted helical" evidence="1">
    <location>
        <begin position="390"/>
        <end position="469"/>
    </location>
</feature>
<dbReference type="InterPro" id="IPR049489">
    <property type="entry name" value="FabD-like_helical_ins"/>
</dbReference>
<dbReference type="Gene3D" id="3.20.20.70">
    <property type="entry name" value="Aldolase class I"/>
    <property type="match status" value="1"/>
</dbReference>
<dbReference type="Proteomes" id="UP000256661">
    <property type="component" value="Unassembled WGS sequence"/>
</dbReference>
<organism evidence="2 3">
    <name type="scientific">Thermomonospora umbrina</name>
    <dbReference type="NCBI Taxonomy" id="111806"/>
    <lineage>
        <taxon>Bacteria</taxon>
        <taxon>Bacillati</taxon>
        <taxon>Actinomycetota</taxon>
        <taxon>Actinomycetes</taxon>
        <taxon>Streptosporangiales</taxon>
        <taxon>Thermomonosporaceae</taxon>
        <taxon>Thermomonospora</taxon>
    </lineage>
</organism>
<gene>
    <name evidence="2" type="ORF">DFJ69_0602</name>
</gene>
<proteinExistence type="predicted"/>
<dbReference type="PANTHER" id="PTHR32332">
    <property type="entry name" value="2-NITROPROPANE DIOXYGENASE"/>
    <property type="match status" value="1"/>
</dbReference>
<dbReference type="RefSeq" id="WP_116021054.1">
    <property type="nucleotide sequence ID" value="NZ_QTTT01000001.1"/>
</dbReference>
<dbReference type="NCBIfam" id="TIGR02814">
    <property type="entry name" value="pfaD_fam"/>
    <property type="match status" value="1"/>
</dbReference>
<accession>A0A3D9SH44</accession>
<keyword evidence="3" id="KW-1185">Reference proteome</keyword>
<name>A0A3D9SH44_9ACTN</name>
<dbReference type="InterPro" id="IPR013785">
    <property type="entry name" value="Aldolase_TIM"/>
</dbReference>